<dbReference type="EMBL" id="KB099690">
    <property type="protein sequence ID" value="ELK37993.1"/>
    <property type="molecule type" value="Genomic_DNA"/>
</dbReference>
<dbReference type="InterPro" id="IPR001611">
    <property type="entry name" value="Leu-rich_rpt"/>
</dbReference>
<dbReference type="AlphaFoldDB" id="L5MJU7"/>
<keyword evidence="4" id="KW-0732">Signal</keyword>
<keyword evidence="6" id="KW-1185">Reference proteome</keyword>
<keyword evidence="3" id="KW-0472">Membrane</keyword>
<dbReference type="eggNOG" id="KOG0619">
    <property type="taxonomic scope" value="Eukaryota"/>
</dbReference>
<dbReference type="PANTHER" id="PTHR45712:SF19">
    <property type="entry name" value="LEUCINE-RICH REPEAT TRANSMEMBRANE NEURONAL PROTEIN 2"/>
    <property type="match status" value="1"/>
</dbReference>
<keyword evidence="2" id="KW-0677">Repeat</keyword>
<accession>L5MJU7</accession>
<dbReference type="Gene3D" id="3.80.10.10">
    <property type="entry name" value="Ribonuclease Inhibitor"/>
    <property type="match status" value="1"/>
</dbReference>
<feature type="transmembrane region" description="Helical" evidence="3">
    <location>
        <begin position="125"/>
        <end position="147"/>
    </location>
</feature>
<protein>
    <submittedName>
        <fullName evidence="5">Leucine-rich repeat transmembrane neuronal protein 1</fullName>
    </submittedName>
</protein>
<dbReference type="InterPro" id="IPR032675">
    <property type="entry name" value="LRR_dom_sf"/>
</dbReference>
<feature type="chain" id="PRO_5003971276" evidence="4">
    <location>
        <begin position="20"/>
        <end position="219"/>
    </location>
</feature>
<evidence type="ECO:0000256" key="4">
    <source>
        <dbReference type="SAM" id="SignalP"/>
    </source>
</evidence>
<dbReference type="PANTHER" id="PTHR45712">
    <property type="entry name" value="AGAP008170-PA"/>
    <property type="match status" value="1"/>
</dbReference>
<evidence type="ECO:0000313" key="5">
    <source>
        <dbReference type="EMBL" id="ELK37993.1"/>
    </source>
</evidence>
<sequence>MDFLLLGLCLHWLLRRPSGVVWCLLGACFQMLPAAPSGCPQLCRCEGRLLYCEALNLTEAPHNLSGLLGLSLRYNSLSELRAGQFTGLMQLTWLYLDHNHICSEPATVALPGGEHAENAVQIHKVVTGTMALIFSFLIVVLVLYVSWKCFPASLRQLRQCFVTQRRKQKQKQTMHQMAAMSAQEYYVDYKPNHIEGALVIINEYGSCTCHQQPARECEV</sequence>
<proteinExistence type="predicted"/>
<keyword evidence="1" id="KW-0433">Leucine-rich repeat</keyword>
<organism evidence="5 6">
    <name type="scientific">Myotis davidii</name>
    <name type="common">David's myotis</name>
    <dbReference type="NCBI Taxonomy" id="225400"/>
    <lineage>
        <taxon>Eukaryota</taxon>
        <taxon>Metazoa</taxon>
        <taxon>Chordata</taxon>
        <taxon>Craniata</taxon>
        <taxon>Vertebrata</taxon>
        <taxon>Euteleostomi</taxon>
        <taxon>Mammalia</taxon>
        <taxon>Eutheria</taxon>
        <taxon>Laurasiatheria</taxon>
        <taxon>Chiroptera</taxon>
        <taxon>Yangochiroptera</taxon>
        <taxon>Vespertilionidae</taxon>
        <taxon>Myotis</taxon>
    </lineage>
</organism>
<evidence type="ECO:0000256" key="1">
    <source>
        <dbReference type="ARBA" id="ARBA00022614"/>
    </source>
</evidence>
<evidence type="ECO:0000256" key="3">
    <source>
        <dbReference type="SAM" id="Phobius"/>
    </source>
</evidence>
<dbReference type="Proteomes" id="UP000010556">
    <property type="component" value="Unassembled WGS sequence"/>
</dbReference>
<gene>
    <name evidence="5" type="ORF">MDA_GLEAN10006703</name>
</gene>
<keyword evidence="3 5" id="KW-0812">Transmembrane</keyword>
<evidence type="ECO:0000313" key="6">
    <source>
        <dbReference type="Proteomes" id="UP000010556"/>
    </source>
</evidence>
<dbReference type="GO" id="GO:0005615">
    <property type="term" value="C:extracellular space"/>
    <property type="evidence" value="ECO:0007669"/>
    <property type="project" value="TreeGrafter"/>
</dbReference>
<dbReference type="SUPFAM" id="SSF52058">
    <property type="entry name" value="L domain-like"/>
    <property type="match status" value="1"/>
</dbReference>
<keyword evidence="3" id="KW-1133">Transmembrane helix</keyword>
<dbReference type="InterPro" id="IPR050333">
    <property type="entry name" value="SLRP"/>
</dbReference>
<reference evidence="6" key="1">
    <citation type="journal article" date="2013" name="Science">
        <title>Comparative analysis of bat genomes provides insight into the evolution of flight and immunity.</title>
        <authorList>
            <person name="Zhang G."/>
            <person name="Cowled C."/>
            <person name="Shi Z."/>
            <person name="Huang Z."/>
            <person name="Bishop-Lilly K.A."/>
            <person name="Fang X."/>
            <person name="Wynne J.W."/>
            <person name="Xiong Z."/>
            <person name="Baker M.L."/>
            <person name="Zhao W."/>
            <person name="Tachedjian M."/>
            <person name="Zhu Y."/>
            <person name="Zhou P."/>
            <person name="Jiang X."/>
            <person name="Ng J."/>
            <person name="Yang L."/>
            <person name="Wu L."/>
            <person name="Xiao J."/>
            <person name="Feng Y."/>
            <person name="Chen Y."/>
            <person name="Sun X."/>
            <person name="Zhang Y."/>
            <person name="Marsh G.A."/>
            <person name="Crameri G."/>
            <person name="Broder C.C."/>
            <person name="Frey K.G."/>
            <person name="Wang L.F."/>
            <person name="Wang J."/>
        </authorList>
    </citation>
    <scope>NUCLEOTIDE SEQUENCE [LARGE SCALE GENOMIC DNA]</scope>
</reference>
<feature type="signal peptide" evidence="4">
    <location>
        <begin position="1"/>
        <end position="19"/>
    </location>
</feature>
<evidence type="ECO:0000256" key="2">
    <source>
        <dbReference type="ARBA" id="ARBA00022737"/>
    </source>
</evidence>
<dbReference type="Pfam" id="PF13855">
    <property type="entry name" value="LRR_8"/>
    <property type="match status" value="1"/>
</dbReference>
<name>L5MJU7_MYODS</name>